<dbReference type="PANTHER" id="PTHR44757">
    <property type="entry name" value="DIGUANYLATE CYCLASE DGCP"/>
    <property type="match status" value="1"/>
</dbReference>
<dbReference type="GO" id="GO:0003824">
    <property type="term" value="F:catalytic activity"/>
    <property type="evidence" value="ECO:0007669"/>
    <property type="project" value="UniProtKB-ARBA"/>
</dbReference>
<dbReference type="PROSITE" id="PS50883">
    <property type="entry name" value="EAL"/>
    <property type="match status" value="1"/>
</dbReference>
<dbReference type="STRING" id="28173.VIBNI_B1343"/>
<dbReference type="InterPro" id="IPR043128">
    <property type="entry name" value="Rev_trsase/Diguanyl_cyclase"/>
</dbReference>
<dbReference type="InterPro" id="IPR006189">
    <property type="entry name" value="CHASE_dom"/>
</dbReference>
<reference evidence="4 5" key="1">
    <citation type="journal article" date="2013" name="ISME J.">
        <title>Comparative genomics of pathogenic lineages of Vibrio nigripulchritudo identifies virulence-associated traits.</title>
        <authorList>
            <person name="Goudenege D."/>
            <person name="Labreuche Y."/>
            <person name="Krin E."/>
            <person name="Ansquer D."/>
            <person name="Mangenot S."/>
            <person name="Calteau A."/>
            <person name="Medigue C."/>
            <person name="Mazel D."/>
            <person name="Polz M.F."/>
            <person name="Le Roux F."/>
        </authorList>
    </citation>
    <scope>NUCLEOTIDE SEQUENCE [LARGE SCALE GENOMIC DNA]</scope>
    <source>
        <strain evidence="5">SnF1</strain>
    </source>
</reference>
<dbReference type="SUPFAM" id="SSF141868">
    <property type="entry name" value="EAL domain-like"/>
    <property type="match status" value="1"/>
</dbReference>
<dbReference type="SMART" id="SM00267">
    <property type="entry name" value="GGDEF"/>
    <property type="match status" value="1"/>
</dbReference>
<organism evidence="4 5">
    <name type="scientific">Vibrio nigripulchritudo</name>
    <dbReference type="NCBI Taxonomy" id="28173"/>
    <lineage>
        <taxon>Bacteria</taxon>
        <taxon>Pseudomonadati</taxon>
        <taxon>Pseudomonadota</taxon>
        <taxon>Gammaproteobacteria</taxon>
        <taxon>Vibrionales</taxon>
        <taxon>Vibrionaceae</taxon>
        <taxon>Vibrio</taxon>
    </lineage>
</organism>
<evidence type="ECO:0000259" key="2">
    <source>
        <dbReference type="PROSITE" id="PS50883"/>
    </source>
</evidence>
<evidence type="ECO:0000256" key="1">
    <source>
        <dbReference type="SAM" id="Phobius"/>
    </source>
</evidence>
<dbReference type="Gene3D" id="3.20.20.450">
    <property type="entry name" value="EAL domain"/>
    <property type="match status" value="1"/>
</dbReference>
<feature type="transmembrane region" description="Helical" evidence="1">
    <location>
        <begin position="21"/>
        <end position="40"/>
    </location>
</feature>
<dbReference type="SMART" id="SM00052">
    <property type="entry name" value="EAL"/>
    <property type="match status" value="1"/>
</dbReference>
<proteinExistence type="predicted"/>
<dbReference type="EMBL" id="FO203527">
    <property type="protein sequence ID" value="CCO61101.1"/>
    <property type="molecule type" value="Genomic_DNA"/>
</dbReference>
<dbReference type="CDD" id="cd01948">
    <property type="entry name" value="EAL"/>
    <property type="match status" value="1"/>
</dbReference>
<protein>
    <submittedName>
        <fullName evidence="4">Putative Eal and ggdef domain containing protein</fullName>
    </submittedName>
</protein>
<dbReference type="InterPro" id="IPR052155">
    <property type="entry name" value="Biofilm_reg_signaling"/>
</dbReference>
<feature type="domain" description="EAL" evidence="2">
    <location>
        <begin position="523"/>
        <end position="779"/>
    </location>
</feature>
<keyword evidence="1" id="KW-0472">Membrane</keyword>
<dbReference type="Pfam" id="PF00990">
    <property type="entry name" value="GGDEF"/>
    <property type="match status" value="1"/>
</dbReference>
<keyword evidence="1" id="KW-1133">Transmembrane helix</keyword>
<dbReference type="PROSITE" id="PS50887">
    <property type="entry name" value="GGDEF"/>
    <property type="match status" value="1"/>
</dbReference>
<sequence length="800" mass="90794">MLPERPEKRLKYNRIQPRTTYIWLIGILVALLCLFTINYYENKRAQYALELQTNEKVKTLEKSIDSLTTILHSTRDFLQINNNLSSEQFHTLLKDRTGIGSGIHTIFWAPLISTEDKLQAQSLANLSGQLGYAITPSLSTTYACASWLGRHAFPVLFASPKFEGSDFLGSRIESHCPNNFALKRAIEINEVKASTFYHEGRRGLQIYLPVQSGSGQTLGILVMNIILHEFLELTWQEEIIAKNIDILVEDDDSRQLFKTENQSVKQNQYGLIKYPSATRTLYFPILDKSLSVTVTHLSKDYRPYIYSTVSTLLIFMLTLSVSVSVKSYANRLRVSNKLVAEKTQKLRTQATHDALTGLFNRQALAEQLQEFIENITPNGGNGFAILFIDLDRFKIVNDSMGHMVGDLLLQQVALRLQSNVRNDDICYRFGGDEFIVCLRNKLNRYDINNVCQRYLSALTEPYNCNGQLYNIGASIGVTTVNSSTQTLTNILREADTAMYRAKKSSSSQIVFYENTMFDQAKQRFTIENELSEAHNRKQLLLNYQPVFSTESNQLSAFEALLRWKHPDKGWISPDTFIPVAEETNQIIEIGDWVLEEVCSTIQELWDKSESGKCPRINVNVSVKQLKSGHIVKTLRHVLKKYRFPASRLGVEITESTLLNHSTALSTLKQIKSLGVSLYLDDFGTGYSSLSVLNDYPFDVVKMDRSFIWKMDKPGDKSAQLCEAIIQMSHAIQLEVVAEGVETQAQLDMLRNYECDYIQGYLKGKPVSKNELSRFVGASKTVQRLTAISHPSTRPEKVEKA</sequence>
<gene>
    <name evidence="4" type="ORF">VIBNI_B1343</name>
</gene>
<keyword evidence="5" id="KW-1185">Reference proteome</keyword>
<dbReference type="AlphaFoldDB" id="U4KDG8"/>
<dbReference type="PATRIC" id="fig|1260221.3.peg.4949"/>
<dbReference type="SUPFAM" id="SSF55073">
    <property type="entry name" value="Nucleotide cyclase"/>
    <property type="match status" value="1"/>
</dbReference>
<dbReference type="Gene3D" id="3.30.70.270">
    <property type="match status" value="1"/>
</dbReference>
<evidence type="ECO:0000313" key="5">
    <source>
        <dbReference type="Proteomes" id="UP000016895"/>
    </source>
</evidence>
<dbReference type="Proteomes" id="UP000016895">
    <property type="component" value="Chromosome 2"/>
</dbReference>
<dbReference type="Pfam" id="PF00563">
    <property type="entry name" value="EAL"/>
    <property type="match status" value="1"/>
</dbReference>
<dbReference type="NCBIfam" id="TIGR00254">
    <property type="entry name" value="GGDEF"/>
    <property type="match status" value="1"/>
</dbReference>
<dbReference type="PANTHER" id="PTHR44757:SF2">
    <property type="entry name" value="BIOFILM ARCHITECTURE MAINTENANCE PROTEIN MBAA"/>
    <property type="match status" value="1"/>
</dbReference>
<dbReference type="InterPro" id="IPR035919">
    <property type="entry name" value="EAL_sf"/>
</dbReference>
<dbReference type="KEGG" id="vni:VIBNI_B1343"/>
<feature type="domain" description="GGDEF" evidence="3">
    <location>
        <begin position="381"/>
        <end position="514"/>
    </location>
</feature>
<evidence type="ECO:0000259" key="3">
    <source>
        <dbReference type="PROSITE" id="PS50887"/>
    </source>
</evidence>
<dbReference type="InterPro" id="IPR000160">
    <property type="entry name" value="GGDEF_dom"/>
</dbReference>
<dbReference type="InterPro" id="IPR029787">
    <property type="entry name" value="Nucleotide_cyclase"/>
</dbReference>
<evidence type="ECO:0000313" key="4">
    <source>
        <dbReference type="EMBL" id="CCO61101.1"/>
    </source>
</evidence>
<dbReference type="Pfam" id="PF03924">
    <property type="entry name" value="CHASE"/>
    <property type="match status" value="1"/>
</dbReference>
<dbReference type="eggNOG" id="COG5001">
    <property type="taxonomic scope" value="Bacteria"/>
</dbReference>
<keyword evidence="1" id="KW-0812">Transmembrane</keyword>
<dbReference type="InterPro" id="IPR001633">
    <property type="entry name" value="EAL_dom"/>
</dbReference>
<name>U4KDG8_9VIBR</name>
<dbReference type="CDD" id="cd01949">
    <property type="entry name" value="GGDEF"/>
    <property type="match status" value="1"/>
</dbReference>
<accession>U4KDG8</accession>